<name>A0A5M3WK91_9ACTN</name>
<dbReference type="EMBL" id="BLAE01000006">
    <property type="protein sequence ID" value="GES07473.1"/>
    <property type="molecule type" value="Genomic_DNA"/>
</dbReference>
<keyword evidence="3" id="KW-1185">Reference proteome</keyword>
<comment type="caution">
    <text evidence="2">The sequence shown here is derived from an EMBL/GenBank/DDBJ whole genome shotgun (WGS) entry which is preliminary data.</text>
</comment>
<gene>
    <name evidence="2" type="ORF">Amac_010680</name>
</gene>
<dbReference type="RefSeq" id="WP_155353179.1">
    <property type="nucleotide sequence ID" value="NZ_BAAAHL010000012.1"/>
</dbReference>
<evidence type="ECO:0000313" key="2">
    <source>
        <dbReference type="EMBL" id="GES07473.1"/>
    </source>
</evidence>
<accession>A0A5M3WK91</accession>
<evidence type="ECO:0000256" key="1">
    <source>
        <dbReference type="SAM" id="Coils"/>
    </source>
</evidence>
<proteinExistence type="predicted"/>
<dbReference type="Proteomes" id="UP000331127">
    <property type="component" value="Unassembled WGS sequence"/>
</dbReference>
<keyword evidence="1" id="KW-0175">Coiled coil</keyword>
<evidence type="ECO:0000313" key="3">
    <source>
        <dbReference type="Proteomes" id="UP000331127"/>
    </source>
</evidence>
<feature type="coiled-coil region" evidence="1">
    <location>
        <begin position="29"/>
        <end position="77"/>
    </location>
</feature>
<organism evidence="2 3">
    <name type="scientific">Acrocarpospora macrocephala</name>
    <dbReference type="NCBI Taxonomy" id="150177"/>
    <lineage>
        <taxon>Bacteria</taxon>
        <taxon>Bacillati</taxon>
        <taxon>Actinomycetota</taxon>
        <taxon>Actinomycetes</taxon>
        <taxon>Streptosporangiales</taxon>
        <taxon>Streptosporangiaceae</taxon>
        <taxon>Acrocarpospora</taxon>
    </lineage>
</organism>
<protein>
    <submittedName>
        <fullName evidence="2">Uncharacterized protein</fullName>
    </submittedName>
</protein>
<sequence>MTATLIILALGAAFMIGGWSGYKAGKGDLDDVNALANDAETQVDDLIIERDQAQEGVRSAREQLDAAEQRAGRHLADLNLERADHAYLKAGHQHLLDQLALQLQAWEDKGTTGSIEAARDLRKVIYPPDVTAAIDTALAAEERIAAQIEGRSA</sequence>
<reference evidence="2 3" key="1">
    <citation type="submission" date="2019-10" db="EMBL/GenBank/DDBJ databases">
        <title>Whole genome shotgun sequence of Acrocarpospora macrocephala NBRC 16266.</title>
        <authorList>
            <person name="Ichikawa N."/>
            <person name="Kimura A."/>
            <person name="Kitahashi Y."/>
            <person name="Komaki H."/>
            <person name="Oguchi A."/>
        </authorList>
    </citation>
    <scope>NUCLEOTIDE SEQUENCE [LARGE SCALE GENOMIC DNA]</scope>
    <source>
        <strain evidence="2 3">NBRC 16266</strain>
    </source>
</reference>
<dbReference type="AlphaFoldDB" id="A0A5M3WK91"/>